<name>A0ACB6Z6H4_THEGA</name>
<comment type="caution">
    <text evidence="1">The sequence shown here is derived from an EMBL/GenBank/DDBJ whole genome shotgun (WGS) entry which is preliminary data.</text>
</comment>
<dbReference type="Proteomes" id="UP000886501">
    <property type="component" value="Unassembled WGS sequence"/>
</dbReference>
<proteinExistence type="predicted"/>
<reference evidence="1" key="1">
    <citation type="submission" date="2019-10" db="EMBL/GenBank/DDBJ databases">
        <authorList>
            <consortium name="DOE Joint Genome Institute"/>
            <person name="Kuo A."/>
            <person name="Miyauchi S."/>
            <person name="Kiss E."/>
            <person name="Drula E."/>
            <person name="Kohler A."/>
            <person name="Sanchez-Garcia M."/>
            <person name="Andreopoulos B."/>
            <person name="Barry K.W."/>
            <person name="Bonito G."/>
            <person name="Buee M."/>
            <person name="Carver A."/>
            <person name="Chen C."/>
            <person name="Cichocki N."/>
            <person name="Clum A."/>
            <person name="Culley D."/>
            <person name="Crous P.W."/>
            <person name="Fauchery L."/>
            <person name="Girlanda M."/>
            <person name="Hayes R."/>
            <person name="Keri Z."/>
            <person name="Labutti K."/>
            <person name="Lipzen A."/>
            <person name="Lombard V."/>
            <person name="Magnuson J."/>
            <person name="Maillard F."/>
            <person name="Morin E."/>
            <person name="Murat C."/>
            <person name="Nolan M."/>
            <person name="Ohm R."/>
            <person name="Pangilinan J."/>
            <person name="Pereira M."/>
            <person name="Perotto S."/>
            <person name="Peter M."/>
            <person name="Riley R."/>
            <person name="Sitrit Y."/>
            <person name="Stielow B."/>
            <person name="Szollosi G."/>
            <person name="Zifcakova L."/>
            <person name="Stursova M."/>
            <person name="Spatafora J.W."/>
            <person name="Tedersoo L."/>
            <person name="Vaario L.-M."/>
            <person name="Yamada A."/>
            <person name="Yan M."/>
            <person name="Wang P."/>
            <person name="Xu J."/>
            <person name="Bruns T."/>
            <person name="Baldrian P."/>
            <person name="Vilgalys R."/>
            <person name="Henrissat B."/>
            <person name="Grigoriev I.V."/>
            <person name="Hibbett D."/>
            <person name="Nagy L.G."/>
            <person name="Martin F.M."/>
        </authorList>
    </citation>
    <scope>NUCLEOTIDE SEQUENCE</scope>
    <source>
        <strain evidence="1">P2</strain>
    </source>
</reference>
<gene>
    <name evidence="1" type="ORF">BDM02DRAFT_3120562</name>
</gene>
<protein>
    <submittedName>
        <fullName evidence="1">Uncharacterized protein</fullName>
    </submittedName>
</protein>
<keyword evidence="2" id="KW-1185">Reference proteome</keyword>
<organism evidence="1 2">
    <name type="scientific">Thelephora ganbajun</name>
    <name type="common">Ganba fungus</name>
    <dbReference type="NCBI Taxonomy" id="370292"/>
    <lineage>
        <taxon>Eukaryota</taxon>
        <taxon>Fungi</taxon>
        <taxon>Dikarya</taxon>
        <taxon>Basidiomycota</taxon>
        <taxon>Agaricomycotina</taxon>
        <taxon>Agaricomycetes</taxon>
        <taxon>Thelephorales</taxon>
        <taxon>Thelephoraceae</taxon>
        <taxon>Thelephora</taxon>
    </lineage>
</organism>
<evidence type="ECO:0000313" key="1">
    <source>
        <dbReference type="EMBL" id="KAF9645208.1"/>
    </source>
</evidence>
<dbReference type="EMBL" id="MU118099">
    <property type="protein sequence ID" value="KAF9645208.1"/>
    <property type="molecule type" value="Genomic_DNA"/>
</dbReference>
<accession>A0ACB6Z6H4</accession>
<reference evidence="1" key="2">
    <citation type="journal article" date="2020" name="Nat. Commun.">
        <title>Large-scale genome sequencing of mycorrhizal fungi provides insights into the early evolution of symbiotic traits.</title>
        <authorList>
            <person name="Miyauchi S."/>
            <person name="Kiss E."/>
            <person name="Kuo A."/>
            <person name="Drula E."/>
            <person name="Kohler A."/>
            <person name="Sanchez-Garcia M."/>
            <person name="Morin E."/>
            <person name="Andreopoulos B."/>
            <person name="Barry K.W."/>
            <person name="Bonito G."/>
            <person name="Buee M."/>
            <person name="Carver A."/>
            <person name="Chen C."/>
            <person name="Cichocki N."/>
            <person name="Clum A."/>
            <person name="Culley D."/>
            <person name="Crous P.W."/>
            <person name="Fauchery L."/>
            <person name="Girlanda M."/>
            <person name="Hayes R.D."/>
            <person name="Keri Z."/>
            <person name="LaButti K."/>
            <person name="Lipzen A."/>
            <person name="Lombard V."/>
            <person name="Magnuson J."/>
            <person name="Maillard F."/>
            <person name="Murat C."/>
            <person name="Nolan M."/>
            <person name="Ohm R.A."/>
            <person name="Pangilinan J."/>
            <person name="Pereira M.F."/>
            <person name="Perotto S."/>
            <person name="Peter M."/>
            <person name="Pfister S."/>
            <person name="Riley R."/>
            <person name="Sitrit Y."/>
            <person name="Stielow J.B."/>
            <person name="Szollosi G."/>
            <person name="Zifcakova L."/>
            <person name="Stursova M."/>
            <person name="Spatafora J.W."/>
            <person name="Tedersoo L."/>
            <person name="Vaario L.M."/>
            <person name="Yamada A."/>
            <person name="Yan M."/>
            <person name="Wang P."/>
            <person name="Xu J."/>
            <person name="Bruns T."/>
            <person name="Baldrian P."/>
            <person name="Vilgalys R."/>
            <person name="Dunand C."/>
            <person name="Henrissat B."/>
            <person name="Grigoriev I.V."/>
            <person name="Hibbett D."/>
            <person name="Nagy L.G."/>
            <person name="Martin F.M."/>
        </authorList>
    </citation>
    <scope>NUCLEOTIDE SEQUENCE</scope>
    <source>
        <strain evidence="1">P2</strain>
    </source>
</reference>
<sequence length="181" mass="20438">MDPDEPLGEAAMSFASKYLNLDYETPTFADHTVEAGTGSPSASSNTTTSPSSTAEDVQMPWVIEPTSLSLLDTTKFEIELDENGLERRNPWPWGDYTYRPPSPPRYLELEEYAQEHRLTKIEEQLRVRLMERFAKEAIRSGKKAKTKRGIVKKKGKGVEKKISTPIVAFSQAIRGRTIYNP</sequence>
<evidence type="ECO:0000313" key="2">
    <source>
        <dbReference type="Proteomes" id="UP000886501"/>
    </source>
</evidence>